<name>A0A2G2XRT3_CAPBA</name>
<accession>A0A2G2XRT3</accession>
<evidence type="ECO:0000313" key="1">
    <source>
        <dbReference type="EMBL" id="PHT60216.1"/>
    </source>
</evidence>
<keyword evidence="2" id="KW-1185">Reference proteome</keyword>
<proteinExistence type="predicted"/>
<comment type="caution">
    <text evidence="1">The sequence shown here is derived from an EMBL/GenBank/DDBJ whole genome shotgun (WGS) entry which is preliminary data.</text>
</comment>
<dbReference type="OrthoDB" id="1306255at2759"/>
<reference evidence="1 2" key="1">
    <citation type="journal article" date="2017" name="Genome Biol.">
        <title>New reference genome sequences of hot pepper reveal the massive evolution of plant disease-resistance genes by retroduplication.</title>
        <authorList>
            <person name="Kim S."/>
            <person name="Park J."/>
            <person name="Yeom S.I."/>
            <person name="Kim Y.M."/>
            <person name="Seo E."/>
            <person name="Kim K.T."/>
            <person name="Kim M.S."/>
            <person name="Lee J.M."/>
            <person name="Cheong K."/>
            <person name="Shin H.S."/>
            <person name="Kim S.B."/>
            <person name="Han K."/>
            <person name="Lee J."/>
            <person name="Park M."/>
            <person name="Lee H.A."/>
            <person name="Lee H.Y."/>
            <person name="Lee Y."/>
            <person name="Oh S."/>
            <person name="Lee J.H."/>
            <person name="Choi E."/>
            <person name="Choi E."/>
            <person name="Lee S.E."/>
            <person name="Jeon J."/>
            <person name="Kim H."/>
            <person name="Choi G."/>
            <person name="Song H."/>
            <person name="Lee J."/>
            <person name="Lee S.C."/>
            <person name="Kwon J.K."/>
            <person name="Lee H.Y."/>
            <person name="Koo N."/>
            <person name="Hong Y."/>
            <person name="Kim R.W."/>
            <person name="Kang W.H."/>
            <person name="Huh J.H."/>
            <person name="Kang B.C."/>
            <person name="Yang T.J."/>
            <person name="Lee Y.H."/>
            <person name="Bennetzen J.L."/>
            <person name="Choi D."/>
        </authorList>
    </citation>
    <scope>NUCLEOTIDE SEQUENCE [LARGE SCALE GENOMIC DNA]</scope>
    <source>
        <strain evidence="2">cv. PBC81</strain>
    </source>
</reference>
<reference evidence="2" key="2">
    <citation type="journal article" date="2017" name="J. Anim. Genet.">
        <title>Multiple reference genome sequences of hot pepper reveal the massive evolution of plant disease resistance genes by retroduplication.</title>
        <authorList>
            <person name="Kim S."/>
            <person name="Park J."/>
            <person name="Yeom S.-I."/>
            <person name="Kim Y.-M."/>
            <person name="Seo E."/>
            <person name="Kim K.-T."/>
            <person name="Kim M.-S."/>
            <person name="Lee J.M."/>
            <person name="Cheong K."/>
            <person name="Shin H.-S."/>
            <person name="Kim S.-B."/>
            <person name="Han K."/>
            <person name="Lee J."/>
            <person name="Park M."/>
            <person name="Lee H.-A."/>
            <person name="Lee H.-Y."/>
            <person name="Lee Y."/>
            <person name="Oh S."/>
            <person name="Lee J.H."/>
            <person name="Choi E."/>
            <person name="Choi E."/>
            <person name="Lee S.E."/>
            <person name="Jeon J."/>
            <person name="Kim H."/>
            <person name="Choi G."/>
            <person name="Song H."/>
            <person name="Lee J."/>
            <person name="Lee S.-C."/>
            <person name="Kwon J.-K."/>
            <person name="Lee H.-Y."/>
            <person name="Koo N."/>
            <person name="Hong Y."/>
            <person name="Kim R.W."/>
            <person name="Kang W.-H."/>
            <person name="Huh J.H."/>
            <person name="Kang B.-C."/>
            <person name="Yang T.-J."/>
            <person name="Lee Y.-H."/>
            <person name="Bennetzen J.L."/>
            <person name="Choi D."/>
        </authorList>
    </citation>
    <scope>NUCLEOTIDE SEQUENCE [LARGE SCALE GENOMIC DNA]</scope>
    <source>
        <strain evidence="2">cv. PBC81</strain>
    </source>
</reference>
<dbReference type="EMBL" id="MLFT02000001">
    <property type="protein sequence ID" value="PHT60216.1"/>
    <property type="molecule type" value="Genomic_DNA"/>
</dbReference>
<protein>
    <submittedName>
        <fullName evidence="1">Uncharacterized protein</fullName>
    </submittedName>
</protein>
<gene>
    <name evidence="1" type="ORF">CQW23_02579</name>
</gene>
<dbReference type="Proteomes" id="UP000224567">
    <property type="component" value="Unassembled WGS sequence"/>
</dbReference>
<dbReference type="AlphaFoldDB" id="A0A2G2XRT3"/>
<evidence type="ECO:0000313" key="2">
    <source>
        <dbReference type="Proteomes" id="UP000224567"/>
    </source>
</evidence>
<dbReference type="STRING" id="33114.A0A2G2XRT3"/>
<sequence length="250" mass="28106">MSTIKAKKTDTQIETNLRRRTAYGEMPSEQKAARLERRRLQYAVKRQTTLENSTTTTSKESSSSLEPCSIVLHQHTLYMRDKPLASRNVQSQLMSLPITANTICNHSNGLAFSVWCIFQIDLTDVTGSTIALISSELSEKMLSMTTEDIFDTICVKLQLLRLDHIHQMLSNKSFNIQLKKSSWVSTNVTHTSLTIVSFTEKEQVLPLTIDQRIAKKAKPLATSNQEMKPTIVEFGSSSETLALEPLTPTK</sequence>
<organism evidence="1 2">
    <name type="scientific">Capsicum baccatum</name>
    <name type="common">Peruvian pepper</name>
    <dbReference type="NCBI Taxonomy" id="33114"/>
    <lineage>
        <taxon>Eukaryota</taxon>
        <taxon>Viridiplantae</taxon>
        <taxon>Streptophyta</taxon>
        <taxon>Embryophyta</taxon>
        <taxon>Tracheophyta</taxon>
        <taxon>Spermatophyta</taxon>
        <taxon>Magnoliopsida</taxon>
        <taxon>eudicotyledons</taxon>
        <taxon>Gunneridae</taxon>
        <taxon>Pentapetalae</taxon>
        <taxon>asterids</taxon>
        <taxon>lamiids</taxon>
        <taxon>Solanales</taxon>
        <taxon>Solanaceae</taxon>
        <taxon>Solanoideae</taxon>
        <taxon>Capsiceae</taxon>
        <taxon>Capsicum</taxon>
    </lineage>
</organism>